<dbReference type="KEGG" id="rul:UC8_24460"/>
<name>A0A5B9QN96_9BACT</name>
<dbReference type="Proteomes" id="UP000325286">
    <property type="component" value="Chromosome"/>
</dbReference>
<accession>A0A5B9QN96</accession>
<feature type="transmembrane region" description="Helical" evidence="1">
    <location>
        <begin position="40"/>
        <end position="61"/>
    </location>
</feature>
<dbReference type="RefSeq" id="WP_148080254.1">
    <property type="nucleotide sequence ID" value="NZ_CP042914.1"/>
</dbReference>
<organism evidence="2 3">
    <name type="scientific">Roseimaritima ulvae</name>
    <dbReference type="NCBI Taxonomy" id="980254"/>
    <lineage>
        <taxon>Bacteria</taxon>
        <taxon>Pseudomonadati</taxon>
        <taxon>Planctomycetota</taxon>
        <taxon>Planctomycetia</taxon>
        <taxon>Pirellulales</taxon>
        <taxon>Pirellulaceae</taxon>
        <taxon>Roseimaritima</taxon>
    </lineage>
</organism>
<evidence type="ECO:0000313" key="3">
    <source>
        <dbReference type="Proteomes" id="UP000325286"/>
    </source>
</evidence>
<keyword evidence="1" id="KW-0472">Membrane</keyword>
<keyword evidence="1" id="KW-1133">Transmembrane helix</keyword>
<reference evidence="2 3" key="1">
    <citation type="submission" date="2019-08" db="EMBL/GenBank/DDBJ databases">
        <title>Deep-cultivation of Planctomycetes and their phenomic and genomic characterization uncovers novel biology.</title>
        <authorList>
            <person name="Wiegand S."/>
            <person name="Jogler M."/>
            <person name="Boedeker C."/>
            <person name="Pinto D."/>
            <person name="Vollmers J."/>
            <person name="Rivas-Marin E."/>
            <person name="Kohn T."/>
            <person name="Peeters S.H."/>
            <person name="Heuer A."/>
            <person name="Rast P."/>
            <person name="Oberbeckmann S."/>
            <person name="Bunk B."/>
            <person name="Jeske O."/>
            <person name="Meyerdierks A."/>
            <person name="Storesund J.E."/>
            <person name="Kallscheuer N."/>
            <person name="Luecker S."/>
            <person name="Lage O.M."/>
            <person name="Pohl T."/>
            <person name="Merkel B.J."/>
            <person name="Hornburger P."/>
            <person name="Mueller R.-W."/>
            <person name="Bruemmer F."/>
            <person name="Labrenz M."/>
            <person name="Spormann A.M."/>
            <person name="Op den Camp H."/>
            <person name="Overmann J."/>
            <person name="Amann R."/>
            <person name="Jetten M.S.M."/>
            <person name="Mascher T."/>
            <person name="Medema M.H."/>
            <person name="Devos D.P."/>
            <person name="Kaster A.-K."/>
            <person name="Ovreas L."/>
            <person name="Rohde M."/>
            <person name="Galperin M.Y."/>
            <person name="Jogler C."/>
        </authorList>
    </citation>
    <scope>NUCLEOTIDE SEQUENCE [LARGE SCALE GENOMIC DNA]</scope>
    <source>
        <strain evidence="2 3">UC8</strain>
    </source>
</reference>
<protein>
    <submittedName>
        <fullName evidence="2">Uncharacterized protein</fullName>
    </submittedName>
</protein>
<dbReference type="AlphaFoldDB" id="A0A5B9QN96"/>
<sequence>MSEESPPNVDRTEARIKELEELTRRLEITTANISGKTSNIWTAGTAVFSFLLLGTLAWLGVTSWIQIPALVEKSVLGTAAIAVADLKEQSDADRKTIDSMKTEAERVLDSLRAQTWASRVYDVGTLTEQHPRARYKIAPLDKLSFFELTVATGHESSGQGIRDTWYMHTFHQSKRWEKVEKLGIVTGKKKDADGTPVTVKENGTKEYVFEQTSAMFVRTEISPQSIDGKNWACLDVIAEVNPNKTYNADGTFLDQRVVVYVEGWMGGALPIELNEVK</sequence>
<proteinExistence type="predicted"/>
<gene>
    <name evidence="2" type="ORF">UC8_24460</name>
</gene>
<evidence type="ECO:0000256" key="1">
    <source>
        <dbReference type="SAM" id="Phobius"/>
    </source>
</evidence>
<keyword evidence="3" id="KW-1185">Reference proteome</keyword>
<evidence type="ECO:0000313" key="2">
    <source>
        <dbReference type="EMBL" id="QEG40434.1"/>
    </source>
</evidence>
<dbReference type="EMBL" id="CP042914">
    <property type="protein sequence ID" value="QEG40434.1"/>
    <property type="molecule type" value="Genomic_DNA"/>
</dbReference>
<keyword evidence="1" id="KW-0812">Transmembrane</keyword>